<keyword evidence="9" id="KW-1185">Reference proteome</keyword>
<dbReference type="InterPro" id="IPR007554">
    <property type="entry name" value="Glycerophosphate_synth"/>
</dbReference>
<dbReference type="Pfam" id="PF04464">
    <property type="entry name" value="Glyphos_transf"/>
    <property type="match status" value="1"/>
</dbReference>
<dbReference type="Gene3D" id="3.40.50.12580">
    <property type="match status" value="1"/>
</dbReference>
<reference evidence="8 9" key="1">
    <citation type="submission" date="2014-11" db="EMBL/GenBank/DDBJ databases">
        <title>Draft Genome Sequence of Brevibacterium linens AE038-8.</title>
        <authorList>
            <person name="Maizel D."/>
            <person name="Utturkar S.M."/>
            <person name="Brown S.D."/>
            <person name="Ferrero M."/>
            <person name="Rosen B.P."/>
        </authorList>
    </citation>
    <scope>NUCLEOTIDE SEQUENCE [LARGE SCALE GENOMIC DNA]</scope>
    <source>
        <strain evidence="8 9">AE038-8</strain>
    </source>
</reference>
<dbReference type="GO" id="GO:0005886">
    <property type="term" value="C:plasma membrane"/>
    <property type="evidence" value="ECO:0007669"/>
    <property type="project" value="UniProtKB-SubCell"/>
</dbReference>
<dbReference type="SUPFAM" id="SSF53756">
    <property type="entry name" value="UDP-Glycosyltransferase/glycogen phosphorylase"/>
    <property type="match status" value="1"/>
</dbReference>
<protein>
    <submittedName>
        <fullName evidence="8">CDP-glycerol glycerophosphotransferase</fullName>
        <ecNumber evidence="8">2.7.8.12</ecNumber>
    </submittedName>
</protein>
<keyword evidence="3" id="KW-1003">Cell membrane</keyword>
<evidence type="ECO:0000256" key="5">
    <source>
        <dbReference type="ARBA" id="ARBA00022944"/>
    </source>
</evidence>
<evidence type="ECO:0000256" key="6">
    <source>
        <dbReference type="ARBA" id="ARBA00023136"/>
    </source>
</evidence>
<evidence type="ECO:0000256" key="4">
    <source>
        <dbReference type="ARBA" id="ARBA00022679"/>
    </source>
</evidence>
<dbReference type="Proteomes" id="UP000031488">
    <property type="component" value="Unassembled WGS sequence"/>
</dbReference>
<comment type="subcellular location">
    <subcellularLocation>
        <location evidence="1">Cell membrane</location>
        <topology evidence="1">Peripheral membrane protein</topology>
    </subcellularLocation>
</comment>
<evidence type="ECO:0000256" key="2">
    <source>
        <dbReference type="ARBA" id="ARBA00010488"/>
    </source>
</evidence>
<evidence type="ECO:0000256" key="7">
    <source>
        <dbReference type="SAM" id="MobiDB-lite"/>
    </source>
</evidence>
<dbReference type="PANTHER" id="PTHR37316">
    <property type="entry name" value="TEICHOIC ACID GLYCEROL-PHOSPHATE PRIMASE"/>
    <property type="match status" value="1"/>
</dbReference>
<gene>
    <name evidence="8" type="ORF">AE0388_0619</name>
</gene>
<keyword evidence="4 8" id="KW-0808">Transferase</keyword>
<dbReference type="InterPro" id="IPR051612">
    <property type="entry name" value="Teichoic_Acid_Biosynth"/>
</dbReference>
<dbReference type="GO" id="GO:0047355">
    <property type="term" value="F:CDP-glycerol glycerophosphotransferase activity"/>
    <property type="evidence" value="ECO:0007669"/>
    <property type="project" value="UniProtKB-EC"/>
</dbReference>
<comment type="caution">
    <text evidence="8">The sequence shown here is derived from an EMBL/GenBank/DDBJ whole genome shotgun (WGS) entry which is preliminary data.</text>
</comment>
<dbReference type="InterPro" id="IPR043149">
    <property type="entry name" value="TagF_N"/>
</dbReference>
<keyword evidence="5" id="KW-0777">Teichoic acid biosynthesis</keyword>
<comment type="similarity">
    <text evidence="2">Belongs to the CDP-glycerol glycerophosphotransferase family.</text>
</comment>
<name>A0A0B9AE81_BRELN</name>
<proteinExistence type="inferred from homology"/>
<accession>A0A0B9AE81</accession>
<evidence type="ECO:0000256" key="1">
    <source>
        <dbReference type="ARBA" id="ARBA00004202"/>
    </source>
</evidence>
<dbReference type="PATRIC" id="fig|1703.6.peg.502"/>
<dbReference type="EC" id="2.7.8.12" evidence="8"/>
<dbReference type="Gene3D" id="3.40.50.11820">
    <property type="match status" value="1"/>
</dbReference>
<dbReference type="PANTHER" id="PTHR37316:SF3">
    <property type="entry name" value="TEICHOIC ACID GLYCEROL-PHOSPHATE TRANSFERASE"/>
    <property type="match status" value="1"/>
</dbReference>
<organism evidence="8 9">
    <name type="scientific">Brevibacterium linens</name>
    <dbReference type="NCBI Taxonomy" id="1703"/>
    <lineage>
        <taxon>Bacteria</taxon>
        <taxon>Bacillati</taxon>
        <taxon>Actinomycetota</taxon>
        <taxon>Actinomycetes</taxon>
        <taxon>Micrococcales</taxon>
        <taxon>Brevibacteriaceae</taxon>
        <taxon>Brevibacterium</taxon>
    </lineage>
</organism>
<dbReference type="EMBL" id="JTJZ01000013">
    <property type="protein sequence ID" value="KHS53864.1"/>
    <property type="molecule type" value="Genomic_DNA"/>
</dbReference>
<evidence type="ECO:0000313" key="8">
    <source>
        <dbReference type="EMBL" id="KHS53864.1"/>
    </source>
</evidence>
<evidence type="ECO:0000256" key="3">
    <source>
        <dbReference type="ARBA" id="ARBA00022475"/>
    </source>
</evidence>
<sequence length="842" mass="92417">MNSAWQSVLGDSMIGDSVRRLFGKSKKLSKAISRGRQAPAGPKHVTENTDGPTGPERDRAENAVQAIAGVRADLRYTSWTSDGLIIAGWITAAGKKRQVPRGFELLAKPAPGEPAIGPENWLRLESVTTSAEHLDINGFVRSNDDLSKATFTVLLPYNAWDILSADDVQIAIEQPHNSQLTPLTHRYRWGSPGHLVAEIDRPYRYAPRWDNSQGLCISRSQPTAFVSGTPEIGDDLRVKVQTAHGFVPIAAHFRHDVGGAAIPIRLESTTDGANLSVSLDALPLDTGVWGITLSDATGNRRLLHWADDRWERMPVAPATYLEQRPGGAIRLIRGDLPPVASEVRFSEDQLTVCLHEKSADAVDVLIMRGPRATLQAELQPSGEYVFGLDFDFWGTRAPTPPAGGYRLFARSRDGAEHPLRLTKALSSMTPFIERTPLATFRVEHAPDNQLYVDVGAPLLAVEKGLFNRKRLAALHTGNGQAGSDFDLRGVFLESWYGKTFSDNPAPMVTALRGAGVPGPYYVAIADWSVAFPPETHPVIIGSEEYWRVLGSSRVVVFNTWLPSEYRKRTDQFIVQTWHGTPLKSLGMDVPRRIGSETAAKNLGKGSAMWDLLVSQSTYATEIFRRAYVYSGEVAEVGYPRNDVLNGAGLQQLRQQVRKRLGLSDEAQVILYAPTWRQEDKGSIGPLDVTALLELLPGKYHIAVRGHSVTLRRGSNLSGERIVDVTSYPEPAELMAMSDLLVTDYSSIMFDYAASGRPILYYTPDYEEYVDLGRGAYFDLKSAAPGPLTSTPEALAQAILTAPQSVDTDAYRAWQEKFVPSDDGHAAERLGQLIADRLSAQDG</sequence>
<dbReference type="GO" id="GO:0019350">
    <property type="term" value="P:teichoic acid biosynthetic process"/>
    <property type="evidence" value="ECO:0007669"/>
    <property type="project" value="UniProtKB-KW"/>
</dbReference>
<feature type="region of interest" description="Disordered" evidence="7">
    <location>
        <begin position="29"/>
        <end position="58"/>
    </location>
</feature>
<dbReference type="AlphaFoldDB" id="A0A0B9AE81"/>
<keyword evidence="6" id="KW-0472">Membrane</keyword>
<dbReference type="InterPro" id="IPR043148">
    <property type="entry name" value="TagF_C"/>
</dbReference>
<evidence type="ECO:0000313" key="9">
    <source>
        <dbReference type="Proteomes" id="UP000031488"/>
    </source>
</evidence>